<evidence type="ECO:0000256" key="10">
    <source>
        <dbReference type="ARBA" id="ARBA00023136"/>
    </source>
</evidence>
<keyword evidence="11" id="KW-0675">Receptor</keyword>
<keyword evidence="8" id="KW-0256">Endoplasmic reticulum</keyword>
<evidence type="ECO:0000313" key="15">
    <source>
        <dbReference type="EMBL" id="KAK6629990.1"/>
    </source>
</evidence>
<keyword evidence="10" id="KW-0472">Membrane</keyword>
<dbReference type="PANTHER" id="PTHR13351:SF1">
    <property type="entry name" value="RENIN RECEPTOR"/>
    <property type="match status" value="1"/>
</dbReference>
<evidence type="ECO:0000256" key="6">
    <source>
        <dbReference type="ARBA" id="ARBA00022692"/>
    </source>
</evidence>
<dbReference type="InterPro" id="IPR056780">
    <property type="entry name" value="Renin_r_C"/>
</dbReference>
<evidence type="ECO:0000256" key="5">
    <source>
        <dbReference type="ARBA" id="ARBA00022685"/>
    </source>
</evidence>
<sequence>MFLLLTLLFVPFTKGGELLIAKNPPSISLQGDETLDQSLLPEVFSSALGFTVQRVKKWMQQFYSEDLNWQGMKINDPFNLAEALVVLYIDGITSLERFDNVRCYKLNNNENMEITWRSLKNKITDRYPMENNTIVYVNFELPQDVEDMKTIFLDKHSEEDVAFLKEMSGLKKYMTNLKKSNGVLDFYWFNINNLHQLSDLKGPYHEATKEAKDMVYKSLLMLSEKFGSLYNGLVMVAAVVSDQAHTRKSRSVAEDVINVVFIASMDPGRDSIIYRMTSNRMKKDS</sequence>
<feature type="domain" description="Renin receptor N-terminal" evidence="14">
    <location>
        <begin position="148"/>
        <end position="242"/>
    </location>
</feature>
<evidence type="ECO:0000259" key="14">
    <source>
        <dbReference type="Pfam" id="PF25294"/>
    </source>
</evidence>
<gene>
    <name evidence="15" type="ORF">RUM43_003811</name>
</gene>
<dbReference type="Pfam" id="PF07850">
    <property type="entry name" value="Renin_r"/>
    <property type="match status" value="1"/>
</dbReference>
<keyword evidence="6" id="KW-0812">Transmembrane</keyword>
<keyword evidence="9" id="KW-1133">Transmembrane helix</keyword>
<evidence type="ECO:0000256" key="3">
    <source>
        <dbReference type="ARBA" id="ARBA00004373"/>
    </source>
</evidence>
<dbReference type="AlphaFoldDB" id="A0AAN8S3E0"/>
<dbReference type="Proteomes" id="UP001372834">
    <property type="component" value="Unassembled WGS sequence"/>
</dbReference>
<evidence type="ECO:0000256" key="12">
    <source>
        <dbReference type="SAM" id="SignalP"/>
    </source>
</evidence>
<dbReference type="InterPro" id="IPR012493">
    <property type="entry name" value="Renin_rcpt"/>
</dbReference>
<feature type="signal peptide" evidence="12">
    <location>
        <begin position="1"/>
        <end position="15"/>
    </location>
</feature>
<organism evidence="15 16">
    <name type="scientific">Polyplax serrata</name>
    <name type="common">Common mouse louse</name>
    <dbReference type="NCBI Taxonomy" id="468196"/>
    <lineage>
        <taxon>Eukaryota</taxon>
        <taxon>Metazoa</taxon>
        <taxon>Ecdysozoa</taxon>
        <taxon>Arthropoda</taxon>
        <taxon>Hexapoda</taxon>
        <taxon>Insecta</taxon>
        <taxon>Pterygota</taxon>
        <taxon>Neoptera</taxon>
        <taxon>Paraneoptera</taxon>
        <taxon>Psocodea</taxon>
        <taxon>Troctomorpha</taxon>
        <taxon>Phthiraptera</taxon>
        <taxon>Anoplura</taxon>
        <taxon>Polyplacidae</taxon>
        <taxon>Polyplax</taxon>
    </lineage>
</organism>
<name>A0AAN8S3E0_POLSC</name>
<feature type="chain" id="PRO_5042835038" evidence="12">
    <location>
        <begin position="16"/>
        <end position="285"/>
    </location>
</feature>
<dbReference type="GO" id="GO:0009897">
    <property type="term" value="C:external side of plasma membrane"/>
    <property type="evidence" value="ECO:0007669"/>
    <property type="project" value="TreeGrafter"/>
</dbReference>
<dbReference type="EMBL" id="JAWJWE010000036">
    <property type="protein sequence ID" value="KAK6629990.1"/>
    <property type="molecule type" value="Genomic_DNA"/>
</dbReference>
<dbReference type="PANTHER" id="PTHR13351">
    <property type="entry name" value="RENIN RECEPTOR"/>
    <property type="match status" value="1"/>
</dbReference>
<keyword evidence="7 12" id="KW-0732">Signal</keyword>
<evidence type="ECO:0000256" key="9">
    <source>
        <dbReference type="ARBA" id="ARBA00022989"/>
    </source>
</evidence>
<evidence type="ECO:0000259" key="13">
    <source>
        <dbReference type="Pfam" id="PF07850"/>
    </source>
</evidence>
<dbReference type="GO" id="GO:0031982">
    <property type="term" value="C:vesicle"/>
    <property type="evidence" value="ECO:0007669"/>
    <property type="project" value="UniProtKB-SubCell"/>
</dbReference>
<comment type="subcellular location">
    <subcellularLocation>
        <location evidence="2">Cell membrane</location>
        <topology evidence="2">Single-pass type I membrane protein</topology>
    </subcellularLocation>
    <subcellularLocation>
        <location evidence="1">Endoplasmic reticulum membrane</location>
        <topology evidence="1">Single-pass type I membrane protein</topology>
    </subcellularLocation>
    <subcellularLocation>
        <location evidence="3">Vesicle</location>
    </subcellularLocation>
</comment>
<dbReference type="InterPro" id="IPR057318">
    <property type="entry name" value="RENR_N"/>
</dbReference>
<evidence type="ECO:0000256" key="11">
    <source>
        <dbReference type="ARBA" id="ARBA00023170"/>
    </source>
</evidence>
<evidence type="ECO:0000256" key="4">
    <source>
        <dbReference type="ARBA" id="ARBA00022475"/>
    </source>
</evidence>
<evidence type="ECO:0000256" key="7">
    <source>
        <dbReference type="ARBA" id="ARBA00022729"/>
    </source>
</evidence>
<evidence type="ECO:0000256" key="8">
    <source>
        <dbReference type="ARBA" id="ARBA00022824"/>
    </source>
</evidence>
<evidence type="ECO:0000313" key="16">
    <source>
        <dbReference type="Proteomes" id="UP001372834"/>
    </source>
</evidence>
<dbReference type="GO" id="GO:0005789">
    <property type="term" value="C:endoplasmic reticulum membrane"/>
    <property type="evidence" value="ECO:0007669"/>
    <property type="project" value="UniProtKB-SubCell"/>
</dbReference>
<accession>A0AAN8S3E0</accession>
<evidence type="ECO:0000256" key="2">
    <source>
        <dbReference type="ARBA" id="ARBA00004251"/>
    </source>
</evidence>
<reference evidence="15 16" key="1">
    <citation type="submission" date="2023-10" db="EMBL/GenBank/DDBJ databases">
        <title>Genomes of two closely related lineages of the louse Polyplax serrata with different host specificities.</title>
        <authorList>
            <person name="Martinu J."/>
            <person name="Tarabai H."/>
            <person name="Stefka J."/>
            <person name="Hypsa V."/>
        </authorList>
    </citation>
    <scope>NUCLEOTIDE SEQUENCE [LARGE SCALE GENOMIC DNA]</scope>
    <source>
        <strain evidence="15">HR10_N</strain>
    </source>
</reference>
<feature type="domain" description="Renin receptor-like C-terminal transmembrane spanning segment" evidence="13">
    <location>
        <begin position="259"/>
        <end position="284"/>
    </location>
</feature>
<dbReference type="Pfam" id="PF25294">
    <property type="entry name" value="RENR_N"/>
    <property type="match status" value="2"/>
</dbReference>
<comment type="caution">
    <text evidence="15">The sequence shown here is derived from an EMBL/GenBank/DDBJ whole genome shotgun (WGS) entry which is preliminary data.</text>
</comment>
<dbReference type="GO" id="GO:0038023">
    <property type="term" value="F:signaling receptor activity"/>
    <property type="evidence" value="ECO:0007669"/>
    <property type="project" value="InterPro"/>
</dbReference>
<dbReference type="GO" id="GO:0030177">
    <property type="term" value="P:positive regulation of Wnt signaling pathway"/>
    <property type="evidence" value="ECO:0007669"/>
    <property type="project" value="TreeGrafter"/>
</dbReference>
<proteinExistence type="predicted"/>
<keyword evidence="4" id="KW-1003">Cell membrane</keyword>
<feature type="domain" description="Renin receptor N-terminal" evidence="14">
    <location>
        <begin position="16"/>
        <end position="140"/>
    </location>
</feature>
<keyword evidence="5" id="KW-0165">Cleavage on pair of basic residues</keyword>
<evidence type="ECO:0000256" key="1">
    <source>
        <dbReference type="ARBA" id="ARBA00004115"/>
    </source>
</evidence>
<protein>
    <submittedName>
        <fullName evidence="15">Uncharacterized protein</fullName>
    </submittedName>
</protein>
<dbReference type="GO" id="GO:0098588">
    <property type="term" value="C:bounding membrane of organelle"/>
    <property type="evidence" value="ECO:0007669"/>
    <property type="project" value="UniProtKB-ARBA"/>
</dbReference>